<name>A0A8J2K8H8_9HEXA</name>
<sequence>NKLGKRNPNTVVLENELNFKAVMTTGIIIGSFGVGLVPLALVFMLSFDGGPLDEKLIGNVDAVLIEITINSLVILKSCVNPWIYSVGQLDVKIALESLKLAIRTLIFGPIPLDEIERTSLYALEHGSR</sequence>
<feature type="transmembrane region" description="Helical" evidence="1">
    <location>
        <begin position="56"/>
        <end position="75"/>
    </location>
</feature>
<feature type="transmembrane region" description="Helical" evidence="1">
    <location>
        <begin position="21"/>
        <end position="44"/>
    </location>
</feature>
<keyword evidence="1" id="KW-0472">Membrane</keyword>
<evidence type="ECO:0000313" key="3">
    <source>
        <dbReference type="Proteomes" id="UP000708208"/>
    </source>
</evidence>
<feature type="non-terminal residue" evidence="2">
    <location>
        <position position="1"/>
    </location>
</feature>
<dbReference type="OrthoDB" id="9894375at2759"/>
<dbReference type="EMBL" id="CAJVCH010192757">
    <property type="protein sequence ID" value="CAG7730351.1"/>
    <property type="molecule type" value="Genomic_DNA"/>
</dbReference>
<keyword evidence="1" id="KW-1133">Transmembrane helix</keyword>
<evidence type="ECO:0000313" key="2">
    <source>
        <dbReference type="EMBL" id="CAG7730351.1"/>
    </source>
</evidence>
<evidence type="ECO:0000256" key="1">
    <source>
        <dbReference type="SAM" id="Phobius"/>
    </source>
</evidence>
<proteinExistence type="predicted"/>
<gene>
    <name evidence="2" type="ORF">AFUS01_LOCUS19000</name>
</gene>
<accession>A0A8J2K8H8</accession>
<organism evidence="2 3">
    <name type="scientific">Allacma fusca</name>
    <dbReference type="NCBI Taxonomy" id="39272"/>
    <lineage>
        <taxon>Eukaryota</taxon>
        <taxon>Metazoa</taxon>
        <taxon>Ecdysozoa</taxon>
        <taxon>Arthropoda</taxon>
        <taxon>Hexapoda</taxon>
        <taxon>Collembola</taxon>
        <taxon>Symphypleona</taxon>
        <taxon>Sminthuridae</taxon>
        <taxon>Allacma</taxon>
    </lineage>
</organism>
<comment type="caution">
    <text evidence="2">The sequence shown here is derived from an EMBL/GenBank/DDBJ whole genome shotgun (WGS) entry which is preliminary data.</text>
</comment>
<dbReference type="AlphaFoldDB" id="A0A8J2K8H8"/>
<keyword evidence="3" id="KW-1185">Reference proteome</keyword>
<protein>
    <submittedName>
        <fullName evidence="2">Uncharacterized protein</fullName>
    </submittedName>
</protein>
<reference evidence="2" key="1">
    <citation type="submission" date="2021-06" db="EMBL/GenBank/DDBJ databases">
        <authorList>
            <person name="Hodson N. C."/>
            <person name="Mongue J. A."/>
            <person name="Jaron S. K."/>
        </authorList>
    </citation>
    <scope>NUCLEOTIDE SEQUENCE</scope>
</reference>
<dbReference type="Proteomes" id="UP000708208">
    <property type="component" value="Unassembled WGS sequence"/>
</dbReference>
<keyword evidence="1" id="KW-0812">Transmembrane</keyword>